<accession>A0A5C5UDE9</accession>
<dbReference type="AlphaFoldDB" id="A0A5C5UDE9"/>
<feature type="transmembrane region" description="Helical" evidence="6">
    <location>
        <begin position="135"/>
        <end position="157"/>
    </location>
</feature>
<keyword evidence="2 6" id="KW-0812">Transmembrane</keyword>
<dbReference type="GO" id="GO:0046677">
    <property type="term" value="P:response to antibiotic"/>
    <property type="evidence" value="ECO:0007669"/>
    <property type="project" value="UniProtKB-KW"/>
</dbReference>
<feature type="transmembrane region" description="Helical" evidence="6">
    <location>
        <begin position="223"/>
        <end position="241"/>
    </location>
</feature>
<evidence type="ECO:0000256" key="5">
    <source>
        <dbReference type="ARBA" id="ARBA00023251"/>
    </source>
</evidence>
<evidence type="ECO:0000256" key="3">
    <source>
        <dbReference type="ARBA" id="ARBA00022989"/>
    </source>
</evidence>
<name>A0A5C5UDE9_9CORY</name>
<dbReference type="InterPro" id="IPR000412">
    <property type="entry name" value="ABC_2_transport"/>
</dbReference>
<sequence length="246" mass="25856">MSSAGQLSALVGQSIRDAARTGTYRSAVFLPMLFFLCFYTPLRDTVPDDGYATYVLPLVAVQAAIFVAISAAGMAAEVSAAGMGQRLRSLPMPAWLPVAARATVSMTVTFTSMCAAVLVAVIFGFRPKFEHVGKLALAVVLVVALGVALSMLSDALGTRVARVDSVQQAMIVPQILLVMLSTGLVPESAFPEWVQGFVRNQPVSVLSDALRELISGRDGGGAAWAWVAVLFVAGAACATFASRRRS</sequence>
<keyword evidence="5" id="KW-0046">Antibiotic resistance</keyword>
<feature type="transmembrane region" description="Helical" evidence="6">
    <location>
        <begin position="169"/>
        <end position="186"/>
    </location>
</feature>
<comment type="subcellular location">
    <subcellularLocation>
        <location evidence="1">Membrane</location>
        <topology evidence="1">Multi-pass membrane protein</topology>
    </subcellularLocation>
</comment>
<keyword evidence="9" id="KW-1185">Reference proteome</keyword>
<feature type="transmembrane region" description="Helical" evidence="6">
    <location>
        <begin position="54"/>
        <end position="78"/>
    </location>
</feature>
<evidence type="ECO:0000313" key="8">
    <source>
        <dbReference type="EMBL" id="TWT24184.1"/>
    </source>
</evidence>
<feature type="transmembrane region" description="Helical" evidence="6">
    <location>
        <begin position="23"/>
        <end position="42"/>
    </location>
</feature>
<dbReference type="Proteomes" id="UP000320791">
    <property type="component" value="Unassembled WGS sequence"/>
</dbReference>
<keyword evidence="3 6" id="KW-1133">Transmembrane helix</keyword>
<dbReference type="InterPro" id="IPR051784">
    <property type="entry name" value="Nod_factor_ABC_transporter"/>
</dbReference>
<proteinExistence type="predicted"/>
<feature type="domain" description="ABC-2 type transporter transmembrane" evidence="7">
    <location>
        <begin position="45"/>
        <end position="241"/>
    </location>
</feature>
<dbReference type="Pfam" id="PF12698">
    <property type="entry name" value="ABC2_membrane_3"/>
    <property type="match status" value="1"/>
</dbReference>
<evidence type="ECO:0000256" key="4">
    <source>
        <dbReference type="ARBA" id="ARBA00023136"/>
    </source>
</evidence>
<organism evidence="8 9">
    <name type="scientific">Corynebacterium canis</name>
    <dbReference type="NCBI Taxonomy" id="679663"/>
    <lineage>
        <taxon>Bacteria</taxon>
        <taxon>Bacillati</taxon>
        <taxon>Actinomycetota</taxon>
        <taxon>Actinomycetes</taxon>
        <taxon>Mycobacteriales</taxon>
        <taxon>Corynebacteriaceae</taxon>
        <taxon>Corynebacterium</taxon>
    </lineage>
</organism>
<evidence type="ECO:0000259" key="7">
    <source>
        <dbReference type="Pfam" id="PF12698"/>
    </source>
</evidence>
<gene>
    <name evidence="8" type="ORF">FRX94_08470</name>
</gene>
<keyword evidence="4 6" id="KW-0472">Membrane</keyword>
<evidence type="ECO:0000256" key="2">
    <source>
        <dbReference type="ARBA" id="ARBA00022692"/>
    </source>
</evidence>
<dbReference type="EMBL" id="VOHM01000018">
    <property type="protein sequence ID" value="TWT24184.1"/>
    <property type="molecule type" value="Genomic_DNA"/>
</dbReference>
<feature type="transmembrane region" description="Helical" evidence="6">
    <location>
        <begin position="98"/>
        <end position="123"/>
    </location>
</feature>
<comment type="caution">
    <text evidence="8">The sequence shown here is derived from an EMBL/GenBank/DDBJ whole genome shotgun (WGS) entry which is preliminary data.</text>
</comment>
<evidence type="ECO:0000256" key="1">
    <source>
        <dbReference type="ARBA" id="ARBA00004141"/>
    </source>
</evidence>
<reference evidence="8 9" key="1">
    <citation type="submission" date="2019-08" db="EMBL/GenBank/DDBJ databases">
        <authorList>
            <person name="Lei W."/>
        </authorList>
    </citation>
    <scope>NUCLEOTIDE SEQUENCE [LARGE SCALE GENOMIC DNA]</scope>
    <source>
        <strain evidence="8 9">CCUG 58627</strain>
    </source>
</reference>
<protein>
    <submittedName>
        <fullName evidence="8">ABC transporter permease</fullName>
    </submittedName>
</protein>
<dbReference type="OrthoDB" id="8988363at2"/>
<evidence type="ECO:0000313" key="9">
    <source>
        <dbReference type="Proteomes" id="UP000320791"/>
    </source>
</evidence>
<dbReference type="PANTHER" id="PTHR43229:SF2">
    <property type="entry name" value="NODULATION PROTEIN J"/>
    <property type="match status" value="1"/>
</dbReference>
<dbReference type="GO" id="GO:0043190">
    <property type="term" value="C:ATP-binding cassette (ABC) transporter complex"/>
    <property type="evidence" value="ECO:0007669"/>
    <property type="project" value="InterPro"/>
</dbReference>
<dbReference type="PIRSF" id="PIRSF006648">
    <property type="entry name" value="DrrB"/>
    <property type="match status" value="1"/>
</dbReference>
<dbReference type="RefSeq" id="WP_146324700.1">
    <property type="nucleotide sequence ID" value="NZ_BAABLR010000005.1"/>
</dbReference>
<dbReference type="GO" id="GO:0140359">
    <property type="term" value="F:ABC-type transporter activity"/>
    <property type="evidence" value="ECO:0007669"/>
    <property type="project" value="InterPro"/>
</dbReference>
<evidence type="ECO:0000256" key="6">
    <source>
        <dbReference type="SAM" id="Phobius"/>
    </source>
</evidence>
<dbReference type="InterPro" id="IPR013525">
    <property type="entry name" value="ABC2_TM"/>
</dbReference>
<dbReference type="PANTHER" id="PTHR43229">
    <property type="entry name" value="NODULATION PROTEIN J"/>
    <property type="match status" value="1"/>
</dbReference>